<dbReference type="InterPro" id="IPR042185">
    <property type="entry name" value="Serpin_sf_2"/>
</dbReference>
<proteinExistence type="predicted"/>
<keyword evidence="2" id="KW-0722">Serine protease inhibitor</keyword>
<feature type="compositionally biased region" description="Acidic residues" evidence="3">
    <location>
        <begin position="421"/>
        <end position="431"/>
    </location>
</feature>
<feature type="compositionally biased region" description="Low complexity" evidence="3">
    <location>
        <begin position="411"/>
        <end position="420"/>
    </location>
</feature>
<name>A0A226DYH4_FOLCA</name>
<dbReference type="InterPro" id="IPR036186">
    <property type="entry name" value="Serpin_sf"/>
</dbReference>
<sequence length="534" mass="60511">MRRCSHSLLVCTTAFFLLSLAVVYTNGSVFRQESAEVSVDEMKFVPFDFTEAFKGFASDVVANEIFVEHSNTYGASAAYTFGLGQLLAVVNERMFNVPNDGIDEALRTDFGSITTAYKDMTESLIEDSKVFATSSIYTSNRTLESTDGIKALNTNVYYQDFSQPHVAVPSINARISIQTFGKIFDKLIPRGGWYGPSIYSFTKGVFINTFFYKNKFLFPFTDIGKQFFGTDRVRMLASGGTFRIRRTQEFTTVTLPFKDKRKSIVLVLPKAGLQDMIPWMDSALDSKKHDGFIETKPLIVQIPALNFTITNEYFSQVFYMGVNNTMCNWNDHHPFFLQPPAQSLYYYLDSDKFEVAAATGAQLNNNQQFQDITGIKRVQQPSPPIIQEQQSRQEDLSAEKDDEGVTTNAPSSISRSSINLSDEDDDEDDSSEIPVTGPRKEYKYFEEEGPVETIRFDKPFYWYLQDEVLGPVYVGIVNSFKTYKEQVASIEDGFDDMFKYQFWSCGTKHLALIDMFQSPLPPNDDAQQGGEEDD</sequence>
<evidence type="ECO:0000313" key="6">
    <source>
        <dbReference type="EMBL" id="OXA50279.1"/>
    </source>
</evidence>
<dbReference type="InterPro" id="IPR042178">
    <property type="entry name" value="Serpin_sf_1"/>
</dbReference>
<dbReference type="Gene3D" id="3.30.497.10">
    <property type="entry name" value="Antithrombin, subunit I, domain 2"/>
    <property type="match status" value="1"/>
</dbReference>
<dbReference type="Gene3D" id="2.30.39.10">
    <property type="entry name" value="Alpha-1-antitrypsin, domain 1"/>
    <property type="match status" value="1"/>
</dbReference>
<evidence type="ECO:0000256" key="3">
    <source>
        <dbReference type="SAM" id="MobiDB-lite"/>
    </source>
</evidence>
<evidence type="ECO:0000256" key="4">
    <source>
        <dbReference type="SAM" id="SignalP"/>
    </source>
</evidence>
<feature type="region of interest" description="Disordered" evidence="3">
    <location>
        <begin position="387"/>
        <end position="441"/>
    </location>
</feature>
<evidence type="ECO:0000256" key="2">
    <source>
        <dbReference type="ARBA" id="ARBA00022900"/>
    </source>
</evidence>
<keyword evidence="7" id="KW-1185">Reference proteome</keyword>
<evidence type="ECO:0000259" key="5">
    <source>
        <dbReference type="Pfam" id="PF00079"/>
    </source>
</evidence>
<feature type="signal peptide" evidence="4">
    <location>
        <begin position="1"/>
        <end position="27"/>
    </location>
</feature>
<organism evidence="6 7">
    <name type="scientific">Folsomia candida</name>
    <name type="common">Springtail</name>
    <dbReference type="NCBI Taxonomy" id="158441"/>
    <lineage>
        <taxon>Eukaryota</taxon>
        <taxon>Metazoa</taxon>
        <taxon>Ecdysozoa</taxon>
        <taxon>Arthropoda</taxon>
        <taxon>Hexapoda</taxon>
        <taxon>Collembola</taxon>
        <taxon>Entomobryomorpha</taxon>
        <taxon>Isotomoidea</taxon>
        <taxon>Isotomidae</taxon>
        <taxon>Proisotominae</taxon>
        <taxon>Folsomia</taxon>
    </lineage>
</organism>
<dbReference type="InterPro" id="IPR023796">
    <property type="entry name" value="Serpin_dom"/>
</dbReference>
<dbReference type="SUPFAM" id="SSF56574">
    <property type="entry name" value="Serpins"/>
    <property type="match status" value="1"/>
</dbReference>
<dbReference type="AlphaFoldDB" id="A0A226DYH4"/>
<keyword evidence="1" id="KW-0646">Protease inhibitor</keyword>
<accession>A0A226DYH4</accession>
<feature type="chain" id="PRO_5012375426" evidence="4">
    <location>
        <begin position="28"/>
        <end position="534"/>
    </location>
</feature>
<dbReference type="Proteomes" id="UP000198287">
    <property type="component" value="Unassembled WGS sequence"/>
</dbReference>
<dbReference type="GO" id="GO:0004867">
    <property type="term" value="F:serine-type endopeptidase inhibitor activity"/>
    <property type="evidence" value="ECO:0007669"/>
    <property type="project" value="UniProtKB-KW"/>
</dbReference>
<dbReference type="OrthoDB" id="8265551at2759"/>
<comment type="caution">
    <text evidence="6">The sequence shown here is derived from an EMBL/GenBank/DDBJ whole genome shotgun (WGS) entry which is preliminary data.</text>
</comment>
<dbReference type="OMA" id="NNTMCNW"/>
<feature type="domain" description="Serpin" evidence="5">
    <location>
        <begin position="115"/>
        <end position="283"/>
    </location>
</feature>
<dbReference type="EMBL" id="LNIX01000009">
    <property type="protein sequence ID" value="OXA50279.1"/>
    <property type="molecule type" value="Genomic_DNA"/>
</dbReference>
<protein>
    <submittedName>
        <fullName evidence="6">Antithrombin-III</fullName>
    </submittedName>
</protein>
<reference evidence="6 7" key="1">
    <citation type="submission" date="2015-12" db="EMBL/GenBank/DDBJ databases">
        <title>The genome of Folsomia candida.</title>
        <authorList>
            <person name="Faddeeva A."/>
            <person name="Derks M.F."/>
            <person name="Anvar Y."/>
            <person name="Smit S."/>
            <person name="Van Straalen N."/>
            <person name="Roelofs D."/>
        </authorList>
    </citation>
    <scope>NUCLEOTIDE SEQUENCE [LARGE SCALE GENOMIC DNA]</scope>
    <source>
        <strain evidence="6 7">VU population</strain>
        <tissue evidence="6">Whole body</tissue>
    </source>
</reference>
<dbReference type="Pfam" id="PF00079">
    <property type="entry name" value="Serpin"/>
    <property type="match status" value="1"/>
</dbReference>
<keyword evidence="4" id="KW-0732">Signal</keyword>
<evidence type="ECO:0000313" key="7">
    <source>
        <dbReference type="Proteomes" id="UP000198287"/>
    </source>
</evidence>
<gene>
    <name evidence="6" type="ORF">Fcan01_14733</name>
</gene>
<evidence type="ECO:0000256" key="1">
    <source>
        <dbReference type="ARBA" id="ARBA00022690"/>
    </source>
</evidence>